<evidence type="ECO:0000313" key="3">
    <source>
        <dbReference type="Proteomes" id="UP000237686"/>
    </source>
</evidence>
<dbReference type="SUPFAM" id="SSF55298">
    <property type="entry name" value="YjgF-like"/>
    <property type="match status" value="1"/>
</dbReference>
<dbReference type="PANTHER" id="PTHR43760:SF1">
    <property type="entry name" value="ENDORIBONUCLEASE L-PSP_CHORISMATE MUTASE-LIKE DOMAIN-CONTAINING PROTEIN"/>
    <property type="match status" value="1"/>
</dbReference>
<reference evidence="2 3" key="1">
    <citation type="submission" date="2018-03" db="EMBL/GenBank/DDBJ databases">
        <authorList>
            <person name="Nguyen K."/>
            <person name="Fouts D."/>
            <person name="Sutton G."/>
        </authorList>
    </citation>
    <scope>NUCLEOTIDE SEQUENCE [LARGE SCALE GENOMIC DNA]</scope>
    <source>
        <strain evidence="2 3">AU17135</strain>
    </source>
</reference>
<evidence type="ECO:0000256" key="1">
    <source>
        <dbReference type="SAM" id="MobiDB-lite"/>
    </source>
</evidence>
<name>A0A8E2UXR2_9BURK</name>
<accession>A0A8E2UXR2</accession>
<proteinExistence type="predicted"/>
<gene>
    <name evidence="2" type="ORF">C6P98_00675</name>
</gene>
<evidence type="ECO:0000313" key="2">
    <source>
        <dbReference type="EMBL" id="PRF28749.1"/>
    </source>
</evidence>
<protein>
    <submittedName>
        <fullName evidence="2">RidA family protein</fullName>
    </submittedName>
</protein>
<dbReference type="AlphaFoldDB" id="A0A8E2UXR2"/>
<dbReference type="InterPro" id="IPR035959">
    <property type="entry name" value="RutC-like_sf"/>
</dbReference>
<feature type="region of interest" description="Disordered" evidence="1">
    <location>
        <begin position="141"/>
        <end position="167"/>
    </location>
</feature>
<dbReference type="EMBL" id="PVFZ01000003">
    <property type="protein sequence ID" value="PRF28749.1"/>
    <property type="molecule type" value="Genomic_DNA"/>
</dbReference>
<dbReference type="CDD" id="cd02199">
    <property type="entry name" value="YjgF_YER057c_UK114_like_1"/>
    <property type="match status" value="1"/>
</dbReference>
<dbReference type="Proteomes" id="UP000237686">
    <property type="component" value="Unassembled WGS sequence"/>
</dbReference>
<comment type="caution">
    <text evidence="2">The sequence shown here is derived from an EMBL/GenBank/DDBJ whole genome shotgun (WGS) entry which is preliminary data.</text>
</comment>
<dbReference type="PANTHER" id="PTHR43760">
    <property type="entry name" value="ENDORIBONUCLEASE-RELATED"/>
    <property type="match status" value="1"/>
</dbReference>
<sequence>MSRHRGCSNSPRPRLQVRPSAFDPVGIEASDLYGWRRRCDALNVLAQIRRHFSGFDRLRHIVRVDGHLASADGFLGQPAVVDGASHLFATVLPDKASHRSSAFSQRQLPADTAVILVVIADIRHTWARPARSAPMPLRRPRFSISNRVRPRRIAAPSDRPRPFPHKA</sequence>
<organism evidence="2 3">
    <name type="scientific">Burkholderia multivorans</name>
    <dbReference type="NCBI Taxonomy" id="87883"/>
    <lineage>
        <taxon>Bacteria</taxon>
        <taxon>Pseudomonadati</taxon>
        <taxon>Pseudomonadota</taxon>
        <taxon>Betaproteobacteria</taxon>
        <taxon>Burkholderiales</taxon>
        <taxon>Burkholderiaceae</taxon>
        <taxon>Burkholderia</taxon>
        <taxon>Burkholderia cepacia complex</taxon>
    </lineage>
</organism>
<dbReference type="InterPro" id="IPR013813">
    <property type="entry name" value="Endoribo_LPSP/chorism_mut-like"/>
</dbReference>
<dbReference type="Gene3D" id="3.30.1330.40">
    <property type="entry name" value="RutC-like"/>
    <property type="match status" value="1"/>
</dbReference>